<dbReference type="SUPFAM" id="SSF53067">
    <property type="entry name" value="Actin-like ATPase domain"/>
    <property type="match status" value="2"/>
</dbReference>
<protein>
    <submittedName>
        <fullName evidence="2">ParM/StbA family protein</fullName>
    </submittedName>
</protein>
<gene>
    <name evidence="2" type="ORF">G8S53_10760</name>
</gene>
<sequence length="317" mass="35772">MDNKILISVDAGKGETKYCFKLRDRIIKDAFATRGRILRDEEDVEVSDNNFEITFEGNRWGIGDSYTDKDNNNSKNTDLHKVAIYTAITNAIEPKTDNEIILSVTAPATLANNKEFKTEFAENLKGEVNIKVNDKNYTFIITKVAVRPEGTGALYKDTALFKSKNVLSIDLGYLNLNACAINRLKVIQTSEITDTLGMQRLHTLLNDALNKYNDGRPLNVQKLNDCLDTGYYKKGKNIIENSVKEIKSVKEKFLDEVLTSVRTKHFTDDYDLVVFSGATSKVIKDVIENTIDNAQVIEDAQFANVEGNYNWMDVKLN</sequence>
<organism evidence="2 3">
    <name type="scientific">Clostridium botulinum C</name>
    <dbReference type="NCBI Taxonomy" id="36828"/>
    <lineage>
        <taxon>Bacteria</taxon>
        <taxon>Bacillati</taxon>
        <taxon>Bacillota</taxon>
        <taxon>Clostridia</taxon>
        <taxon>Eubacteriales</taxon>
        <taxon>Clostridiaceae</taxon>
        <taxon>Clostridium</taxon>
    </lineage>
</organism>
<accession>A0A9Q3VAM7</accession>
<evidence type="ECO:0000313" key="3">
    <source>
        <dbReference type="Proteomes" id="UP000813637"/>
    </source>
</evidence>
<proteinExistence type="predicted"/>
<evidence type="ECO:0000259" key="1">
    <source>
        <dbReference type="Pfam" id="PF17989"/>
    </source>
</evidence>
<dbReference type="Pfam" id="PF17989">
    <property type="entry name" value="ALP_N"/>
    <property type="match status" value="1"/>
</dbReference>
<dbReference type="InterPro" id="IPR043129">
    <property type="entry name" value="ATPase_NBD"/>
</dbReference>
<evidence type="ECO:0000313" key="2">
    <source>
        <dbReference type="EMBL" id="MCD3195757.1"/>
    </source>
</evidence>
<reference evidence="2" key="2">
    <citation type="journal article" date="2021" name="Microorganisms">
        <title>Extensive Genome Exploration of Clostridium botulinum Group III Field Strains.</title>
        <authorList>
            <person name="Fillo S."/>
            <person name="Giordani F."/>
            <person name="Tonon E."/>
            <person name="Drigo I."/>
            <person name="Anselmo A."/>
            <person name="Fortunato A."/>
            <person name="Lista F."/>
            <person name="Bano L."/>
        </authorList>
    </citation>
    <scope>NUCLEOTIDE SEQUENCE</scope>
    <source>
        <strain evidence="2">IZSVe-TV_9877_3_12</strain>
    </source>
</reference>
<comment type="caution">
    <text evidence="2">The sequence shown here is derived from an EMBL/GenBank/DDBJ whole genome shotgun (WGS) entry which is preliminary data.</text>
</comment>
<dbReference type="InterPro" id="IPR040607">
    <property type="entry name" value="ALP_N"/>
</dbReference>
<feature type="domain" description="Actin-like protein N-terminal" evidence="1">
    <location>
        <begin position="9"/>
        <end position="152"/>
    </location>
</feature>
<reference evidence="2" key="1">
    <citation type="submission" date="2020-02" db="EMBL/GenBank/DDBJ databases">
        <authorList>
            <person name="Fillo S."/>
            <person name="Giordani F."/>
            <person name="Tonon E."/>
            <person name="Drigo I."/>
            <person name="Anselmo A."/>
            <person name="Fortunato A."/>
            <person name="Bano L."/>
            <person name="Lista F."/>
        </authorList>
    </citation>
    <scope>NUCLEOTIDE SEQUENCE</scope>
    <source>
        <strain evidence="2">IZSVe-TV_9877_3_12</strain>
    </source>
</reference>
<name>A0A9Q3VAM7_CLOBO</name>
<dbReference type="Gene3D" id="3.30.420.40">
    <property type="match status" value="2"/>
</dbReference>
<dbReference type="AlphaFoldDB" id="A0A9Q3VAM7"/>
<dbReference type="Proteomes" id="UP000813637">
    <property type="component" value="Unassembled WGS sequence"/>
</dbReference>
<dbReference type="RefSeq" id="WP_003378004.1">
    <property type="nucleotide sequence ID" value="NZ_JAAMYB010000015.1"/>
</dbReference>
<dbReference type="CDD" id="cd24026">
    <property type="entry name" value="ASKHA_NBD_ParM_Alp12-like"/>
    <property type="match status" value="1"/>
</dbReference>
<dbReference type="EMBL" id="JAAMYB010000015">
    <property type="protein sequence ID" value="MCD3195757.1"/>
    <property type="molecule type" value="Genomic_DNA"/>
</dbReference>